<gene>
    <name evidence="1" type="ORF">SAMN05660477_03125</name>
</gene>
<keyword evidence="2" id="KW-1185">Reference proteome</keyword>
<dbReference type="STRING" id="619805.SAMN05660477_03125"/>
<dbReference type="AlphaFoldDB" id="A0A1T5GTJ9"/>
<evidence type="ECO:0000313" key="2">
    <source>
        <dbReference type="Proteomes" id="UP000191112"/>
    </source>
</evidence>
<accession>A0A1T5GTJ9</accession>
<proteinExistence type="predicted"/>
<dbReference type="Proteomes" id="UP000191112">
    <property type="component" value="Unassembled WGS sequence"/>
</dbReference>
<reference evidence="1 2" key="1">
    <citation type="submission" date="2017-02" db="EMBL/GenBank/DDBJ databases">
        <authorList>
            <person name="Peterson S.W."/>
        </authorList>
    </citation>
    <scope>NUCLEOTIDE SEQUENCE [LARGE SCALE GENOMIC DNA]</scope>
    <source>
        <strain evidence="1 2">DSM 22323</strain>
    </source>
</reference>
<dbReference type="EMBL" id="FUYZ01000019">
    <property type="protein sequence ID" value="SKC11640.1"/>
    <property type="molecule type" value="Genomic_DNA"/>
</dbReference>
<evidence type="ECO:0000313" key="1">
    <source>
        <dbReference type="EMBL" id="SKC11640.1"/>
    </source>
</evidence>
<name>A0A1T5GTJ9_9FLAO</name>
<organism evidence="1 2">
    <name type="scientific">Soonwooa buanensis</name>
    <dbReference type="NCBI Taxonomy" id="619805"/>
    <lineage>
        <taxon>Bacteria</taxon>
        <taxon>Pseudomonadati</taxon>
        <taxon>Bacteroidota</taxon>
        <taxon>Flavobacteriia</taxon>
        <taxon>Flavobacteriales</taxon>
        <taxon>Weeksellaceae</taxon>
        <taxon>Chryseobacterium group</taxon>
        <taxon>Soonwooa</taxon>
    </lineage>
</organism>
<sequence length="46" mass="5453">MDVLDKIISANIFKKEIILKRNEFLKTENSIDPNIYFVKIDRILNS</sequence>
<protein>
    <submittedName>
        <fullName evidence="1">Uncharacterized protein</fullName>
    </submittedName>
</protein>